<feature type="transmembrane region" description="Helical" evidence="2">
    <location>
        <begin position="57"/>
        <end position="85"/>
    </location>
</feature>
<gene>
    <name evidence="4" type="ORF">SAMN05421541_112330</name>
</gene>
<dbReference type="EMBL" id="FONV01000012">
    <property type="protein sequence ID" value="SFF53997.1"/>
    <property type="molecule type" value="Genomic_DNA"/>
</dbReference>
<dbReference type="Proteomes" id="UP000199645">
    <property type="component" value="Unassembled WGS sequence"/>
</dbReference>
<protein>
    <recommendedName>
        <fullName evidence="3">DUF4190 domain-containing protein</fullName>
    </recommendedName>
</protein>
<dbReference type="Pfam" id="PF13828">
    <property type="entry name" value="DUF4190"/>
    <property type="match status" value="1"/>
</dbReference>
<reference evidence="4 5" key="1">
    <citation type="submission" date="2016-10" db="EMBL/GenBank/DDBJ databases">
        <authorList>
            <person name="de Groot N.N."/>
        </authorList>
    </citation>
    <scope>NUCLEOTIDE SEQUENCE [LARGE SCALE GENOMIC DNA]</scope>
    <source>
        <strain evidence="4 5">DSM 43019</strain>
    </source>
</reference>
<keyword evidence="2" id="KW-1133">Transmembrane helix</keyword>
<feature type="region of interest" description="Disordered" evidence="1">
    <location>
        <begin position="1"/>
        <end position="46"/>
    </location>
</feature>
<organism evidence="4 5">
    <name type="scientific">Actinoplanes philippinensis</name>
    <dbReference type="NCBI Taxonomy" id="35752"/>
    <lineage>
        <taxon>Bacteria</taxon>
        <taxon>Bacillati</taxon>
        <taxon>Actinomycetota</taxon>
        <taxon>Actinomycetes</taxon>
        <taxon>Micromonosporales</taxon>
        <taxon>Micromonosporaceae</taxon>
        <taxon>Actinoplanes</taxon>
    </lineage>
</organism>
<keyword evidence="2" id="KW-0812">Transmembrane</keyword>
<proteinExistence type="predicted"/>
<evidence type="ECO:0000256" key="2">
    <source>
        <dbReference type="SAM" id="Phobius"/>
    </source>
</evidence>
<evidence type="ECO:0000259" key="3">
    <source>
        <dbReference type="Pfam" id="PF13828"/>
    </source>
</evidence>
<dbReference type="OrthoDB" id="4374883at2"/>
<dbReference type="InterPro" id="IPR025241">
    <property type="entry name" value="DUF4190"/>
</dbReference>
<name>A0A1I2JLG3_9ACTN</name>
<feature type="domain" description="DUF4190" evidence="3">
    <location>
        <begin position="58"/>
        <end position="117"/>
    </location>
</feature>
<evidence type="ECO:0000313" key="4">
    <source>
        <dbReference type="EMBL" id="SFF53997.1"/>
    </source>
</evidence>
<accession>A0A1I2JLG3</accession>
<dbReference type="STRING" id="35752.SAMN05421541_112330"/>
<feature type="compositionally biased region" description="Pro residues" evidence="1">
    <location>
        <begin position="30"/>
        <end position="42"/>
    </location>
</feature>
<sequence length="136" mass="13626">MSGGQGPGGHASDGAGQAGGYGYGGYGPPTGYPPPDKSPFGPPGYGAPYGTGQNTNVLAIASLVCSIVGIFTCIGAPAGIVLGHLARSQIRQTREAGDGLAVGGLWVGYLVTVSCVLAVLFYAVWFFWIVTSGTNS</sequence>
<keyword evidence="5" id="KW-1185">Reference proteome</keyword>
<feature type="transmembrane region" description="Helical" evidence="2">
    <location>
        <begin position="106"/>
        <end position="130"/>
    </location>
</feature>
<evidence type="ECO:0000256" key="1">
    <source>
        <dbReference type="SAM" id="MobiDB-lite"/>
    </source>
</evidence>
<feature type="compositionally biased region" description="Gly residues" evidence="1">
    <location>
        <begin position="1"/>
        <end position="28"/>
    </location>
</feature>
<dbReference type="AlphaFoldDB" id="A0A1I2JLG3"/>
<evidence type="ECO:0000313" key="5">
    <source>
        <dbReference type="Proteomes" id="UP000199645"/>
    </source>
</evidence>
<keyword evidence="2" id="KW-0472">Membrane</keyword>